<gene>
    <name evidence="1" type="primary">Acey_s0563.g3517</name>
    <name evidence="1" type="ORF">Y032_0563g3517</name>
</gene>
<protein>
    <submittedName>
        <fullName evidence="1">Uncharacterized protein</fullName>
    </submittedName>
</protein>
<organism evidence="1 2">
    <name type="scientific">Ancylostoma ceylanicum</name>
    <dbReference type="NCBI Taxonomy" id="53326"/>
    <lineage>
        <taxon>Eukaryota</taxon>
        <taxon>Metazoa</taxon>
        <taxon>Ecdysozoa</taxon>
        <taxon>Nematoda</taxon>
        <taxon>Chromadorea</taxon>
        <taxon>Rhabditida</taxon>
        <taxon>Rhabditina</taxon>
        <taxon>Rhabditomorpha</taxon>
        <taxon>Strongyloidea</taxon>
        <taxon>Ancylostomatidae</taxon>
        <taxon>Ancylostomatinae</taxon>
        <taxon>Ancylostoma</taxon>
    </lineage>
</organism>
<accession>A0A016WQR4</accession>
<evidence type="ECO:0000313" key="2">
    <source>
        <dbReference type="Proteomes" id="UP000024635"/>
    </source>
</evidence>
<proteinExistence type="predicted"/>
<dbReference type="EMBL" id="JARK01000163">
    <property type="protein sequence ID" value="EYC41587.1"/>
    <property type="molecule type" value="Genomic_DNA"/>
</dbReference>
<reference evidence="2" key="1">
    <citation type="journal article" date="2015" name="Nat. Genet.">
        <title>The genome and transcriptome of the zoonotic hookworm Ancylostoma ceylanicum identify infection-specific gene families.</title>
        <authorList>
            <person name="Schwarz E.M."/>
            <person name="Hu Y."/>
            <person name="Antoshechkin I."/>
            <person name="Miller M.M."/>
            <person name="Sternberg P.W."/>
            <person name="Aroian R.V."/>
        </authorList>
    </citation>
    <scope>NUCLEOTIDE SEQUENCE</scope>
    <source>
        <strain evidence="2">HY135</strain>
    </source>
</reference>
<keyword evidence="2" id="KW-1185">Reference proteome</keyword>
<evidence type="ECO:0000313" key="1">
    <source>
        <dbReference type="EMBL" id="EYC41587.1"/>
    </source>
</evidence>
<name>A0A016WQR4_9BILA</name>
<sequence length="70" mass="8189">MTSTVFLKNPRLTLHLLSAEARRVAYALSSKLRRGLVDARCSVRQGFLRKTVSRNHYKHSLFAYHRILLY</sequence>
<comment type="caution">
    <text evidence="1">The sequence shown here is derived from an EMBL/GenBank/DDBJ whole genome shotgun (WGS) entry which is preliminary data.</text>
</comment>
<dbReference type="AlphaFoldDB" id="A0A016WQR4"/>
<dbReference type="Proteomes" id="UP000024635">
    <property type="component" value="Unassembled WGS sequence"/>
</dbReference>